<evidence type="ECO:0000259" key="16">
    <source>
        <dbReference type="Pfam" id="PF12250"/>
    </source>
</evidence>
<feature type="domain" description="Arabinofuranosyltransferase AftA N-terminal" evidence="16">
    <location>
        <begin position="53"/>
        <end position="499"/>
    </location>
</feature>
<feature type="region of interest" description="Disordered" evidence="13">
    <location>
        <begin position="1"/>
        <end position="27"/>
    </location>
</feature>
<organism evidence="17 18">
    <name type="scientific">Corynebacterium gallinarum</name>
    <dbReference type="NCBI Taxonomy" id="2762214"/>
    <lineage>
        <taxon>Bacteria</taxon>
        <taxon>Bacillati</taxon>
        <taxon>Actinomycetota</taxon>
        <taxon>Actinomycetes</taxon>
        <taxon>Mycobacteriales</taxon>
        <taxon>Corynebacteriaceae</taxon>
        <taxon>Corynebacterium</taxon>
    </lineage>
</organism>
<dbReference type="RefSeq" id="WP_191733124.1">
    <property type="nucleotide sequence ID" value="NZ_JACSPR010000003.1"/>
</dbReference>
<feature type="transmembrane region" description="Helical" evidence="14">
    <location>
        <begin position="487"/>
        <end position="504"/>
    </location>
</feature>
<evidence type="ECO:0000256" key="1">
    <source>
        <dbReference type="ARBA" id="ARBA00004651"/>
    </source>
</evidence>
<evidence type="ECO:0000256" key="5">
    <source>
        <dbReference type="ARBA" id="ARBA00020482"/>
    </source>
</evidence>
<keyword evidence="10 14" id="KW-0472">Membrane</keyword>
<dbReference type="Proteomes" id="UP000650224">
    <property type="component" value="Unassembled WGS sequence"/>
</dbReference>
<dbReference type="InterPro" id="IPR020963">
    <property type="entry name" value="ArabinofuranosylTrfase_AftA_N"/>
</dbReference>
<keyword evidence="18" id="KW-1185">Reference proteome</keyword>
<dbReference type="EC" id="2.4.2.46" evidence="4"/>
<evidence type="ECO:0000256" key="11">
    <source>
        <dbReference type="ARBA" id="ARBA00033184"/>
    </source>
</evidence>
<evidence type="ECO:0000256" key="7">
    <source>
        <dbReference type="ARBA" id="ARBA00022679"/>
    </source>
</evidence>
<evidence type="ECO:0000259" key="15">
    <source>
        <dbReference type="Pfam" id="PF12249"/>
    </source>
</evidence>
<feature type="transmembrane region" description="Helical" evidence="14">
    <location>
        <begin position="247"/>
        <end position="264"/>
    </location>
</feature>
<feature type="transmembrane region" description="Helical" evidence="14">
    <location>
        <begin position="339"/>
        <end position="365"/>
    </location>
</feature>
<keyword evidence="7 17" id="KW-0808">Transferase</keyword>
<gene>
    <name evidence="17" type="ORF">H9627_06120</name>
</gene>
<evidence type="ECO:0000256" key="3">
    <source>
        <dbReference type="ARBA" id="ARBA00009655"/>
    </source>
</evidence>
<evidence type="ECO:0000256" key="12">
    <source>
        <dbReference type="ARBA" id="ARBA00034030"/>
    </source>
</evidence>
<dbReference type="Pfam" id="PF12250">
    <property type="entry name" value="AftA_N"/>
    <property type="match status" value="1"/>
</dbReference>
<comment type="similarity">
    <text evidence="3">Belongs to the glycosyltransferase 85 family.</text>
</comment>
<evidence type="ECO:0000256" key="4">
    <source>
        <dbReference type="ARBA" id="ARBA00012037"/>
    </source>
</evidence>
<feature type="domain" description="Arabinofuranosyltransferase AftA C-terminal" evidence="15">
    <location>
        <begin position="507"/>
        <end position="704"/>
    </location>
</feature>
<evidence type="ECO:0000256" key="2">
    <source>
        <dbReference type="ARBA" id="ARBA00004776"/>
    </source>
</evidence>
<reference evidence="17 18" key="1">
    <citation type="submission" date="2020-08" db="EMBL/GenBank/DDBJ databases">
        <title>A Genomic Blueprint of the Chicken Gut Microbiome.</title>
        <authorList>
            <person name="Gilroy R."/>
            <person name="Ravi A."/>
            <person name="Getino M."/>
            <person name="Pursley I."/>
            <person name="Horton D.L."/>
            <person name="Alikhan N.-F."/>
            <person name="Baker D."/>
            <person name="Gharbi K."/>
            <person name="Hall N."/>
            <person name="Watson M."/>
            <person name="Adriaenssens E.M."/>
            <person name="Foster-Nyarko E."/>
            <person name="Jarju S."/>
            <person name="Secka A."/>
            <person name="Antonio M."/>
            <person name="Oren A."/>
            <person name="Chaudhuri R."/>
            <person name="La Ragione R.M."/>
            <person name="Hildebrand F."/>
            <person name="Pallen M.J."/>
        </authorList>
    </citation>
    <scope>NUCLEOTIDE SEQUENCE [LARGE SCALE GENOMIC DNA]</scope>
    <source>
        <strain evidence="17 18">Sa1YVA5</strain>
    </source>
</reference>
<dbReference type="GO" id="GO:0005886">
    <property type="term" value="C:plasma membrane"/>
    <property type="evidence" value="ECO:0007669"/>
    <property type="project" value="UniProtKB-SubCell"/>
</dbReference>
<feature type="transmembrane region" description="Helical" evidence="14">
    <location>
        <begin position="385"/>
        <end position="408"/>
    </location>
</feature>
<dbReference type="EMBL" id="JACSPR010000003">
    <property type="protein sequence ID" value="MBD8029906.1"/>
    <property type="molecule type" value="Genomic_DNA"/>
</dbReference>
<evidence type="ECO:0000313" key="18">
    <source>
        <dbReference type="Proteomes" id="UP000650224"/>
    </source>
</evidence>
<feature type="transmembrane region" description="Helical" evidence="14">
    <location>
        <begin position="451"/>
        <end position="475"/>
    </location>
</feature>
<evidence type="ECO:0000256" key="10">
    <source>
        <dbReference type="ARBA" id="ARBA00023136"/>
    </source>
</evidence>
<feature type="transmembrane region" description="Helical" evidence="14">
    <location>
        <begin position="134"/>
        <end position="154"/>
    </location>
</feature>
<feature type="compositionally biased region" description="Polar residues" evidence="13">
    <location>
        <begin position="1"/>
        <end position="23"/>
    </location>
</feature>
<keyword evidence="9 14" id="KW-1133">Transmembrane helix</keyword>
<comment type="subcellular location">
    <subcellularLocation>
        <location evidence="1">Cell membrane</location>
        <topology evidence="1">Multi-pass membrane protein</topology>
    </subcellularLocation>
</comment>
<evidence type="ECO:0000256" key="14">
    <source>
        <dbReference type="SAM" id="Phobius"/>
    </source>
</evidence>
<evidence type="ECO:0000313" key="17">
    <source>
        <dbReference type="EMBL" id="MBD8029906.1"/>
    </source>
</evidence>
<feature type="transmembrane region" description="Helical" evidence="14">
    <location>
        <begin position="83"/>
        <end position="108"/>
    </location>
</feature>
<evidence type="ECO:0000256" key="8">
    <source>
        <dbReference type="ARBA" id="ARBA00022692"/>
    </source>
</evidence>
<sequence length="706" mass="77180">MMNSSEPHGEPHSTTGKTGTQLLPTPGGHDDTAVEVNIFSPDQMTRGRTVLAIILAAVGAFVFTLAAWLVLRQTSLPAFGSSMVTRALASATIVLVLVVVGLLMWWWIHDEHKADPRWNNGTQLEIRRPAWRKFVTHAVAYLSPAAIVVAVLAIPLSATRLYLDGISVDQGFRTQYLTRLADDIAISDMNYADMPTYYPPLWFWFGGRLANLLGMPGWEVFQPWAIISLAVGGSVLVPVWQRLVGSLPVATGIALVSTCVILVMSPDEPYAALVALGMPALVALTPRILRGDWFALIGGILFLGFSATFYTLFTAVIALSVVVVTAVTVVVMRKEWKPLVWLAVLGFSSIGIALITWGPFLLASLQGAEQSGDTAMHYLPYDGTLIPLPILASSVLGLLSLFGLIFFVVRGQDPVVRSMWISVLVLYGWIVASMLFTVLGNTLLGFRLDTLVVLMMTTAGVLGIADFRLAGIYLLYPERITPRVARGVTTILIAVVLAGGLQYAQSIPQRNAHAIDLAYTDTDGYGERADRYPPDSARWYGEIDSHLKNQGFIPSETIVLTDELNFMSYHPYRGFQAFTSHYANPLGEFGKRNETIEQWAVESWDELSDPADFAAAIDAVEWAGPDVFIMRGTVPDDVDDIDAEATDDAGSGDVGGWKYDLAEDIYPNNPNVRFRGVYFNPEVFLGAGAPWQVEQIGPFVVVTRDE</sequence>
<name>A0A8I0HDS8_9CORY</name>
<feature type="transmembrane region" description="Helical" evidence="14">
    <location>
        <begin position="420"/>
        <end position="439"/>
    </location>
</feature>
<feature type="transmembrane region" description="Helical" evidence="14">
    <location>
        <begin position="316"/>
        <end position="332"/>
    </location>
</feature>
<accession>A0A8I0HDS8</accession>
<comment type="pathway">
    <text evidence="2">Cell wall biogenesis; cell wall polysaccharide biosynthesis.</text>
</comment>
<comment type="caution">
    <text evidence="17">The sequence shown here is derived from an EMBL/GenBank/DDBJ whole genome shotgun (WGS) entry which is preliminary data.</text>
</comment>
<comment type="catalytic activity">
    <reaction evidence="12">
        <text>Adds an alpha-D-arabinofuranosyl group from trans,octacis-decaprenylphospho-beta-D-arabinofuranose at the 5-O-position of the eighth, tenth and twelfth galactofuranose unit of the galactofuranan chain of [beta-D-galactofuranosyl-(1-&gt;5)-beta-D-galactofuranosyl-(1-&gt;6)]14-beta-D-galactofuranosyl-(1-&gt;5)-beta-D-galactofuranosyl-(1-&gt;4)-alpha-L-rhamnopyranosyl-(1-&gt;3)-N-acetyl-alpha-D-glucosaminyl-diphospho-trans,octacis-decaprenol.</text>
        <dbReference type="EC" id="2.4.2.46"/>
    </reaction>
</comment>
<keyword evidence="8 14" id="KW-0812">Transmembrane</keyword>
<dbReference type="UniPathway" id="UPA00963"/>
<feature type="transmembrane region" description="Helical" evidence="14">
    <location>
        <begin position="221"/>
        <end position="240"/>
    </location>
</feature>
<evidence type="ECO:0000256" key="9">
    <source>
        <dbReference type="ARBA" id="ARBA00022989"/>
    </source>
</evidence>
<dbReference type="GO" id="GO:0016757">
    <property type="term" value="F:glycosyltransferase activity"/>
    <property type="evidence" value="ECO:0007669"/>
    <property type="project" value="InterPro"/>
</dbReference>
<feature type="transmembrane region" description="Helical" evidence="14">
    <location>
        <begin position="50"/>
        <end position="71"/>
    </location>
</feature>
<dbReference type="GO" id="GO:0044038">
    <property type="term" value="P:cell wall macromolecule biosynthetic process"/>
    <property type="evidence" value="ECO:0007669"/>
    <property type="project" value="InterPro"/>
</dbReference>
<evidence type="ECO:0000256" key="13">
    <source>
        <dbReference type="SAM" id="MobiDB-lite"/>
    </source>
</evidence>
<keyword evidence="6" id="KW-1003">Cell membrane</keyword>
<dbReference type="Pfam" id="PF12249">
    <property type="entry name" value="AftA_C"/>
    <property type="match status" value="1"/>
</dbReference>
<dbReference type="AlphaFoldDB" id="A0A8I0HDS8"/>
<evidence type="ECO:0000256" key="6">
    <source>
        <dbReference type="ARBA" id="ARBA00022475"/>
    </source>
</evidence>
<protein>
    <recommendedName>
        <fullName evidence="5">Galactan 5-O-arabinofuranosyltransferase</fullName>
        <ecNumber evidence="4">2.4.2.46</ecNumber>
    </recommendedName>
    <alternativeName>
        <fullName evidence="11">Arabinofuranosyltransferase AftA</fullName>
    </alternativeName>
</protein>
<dbReference type="GO" id="GO:0045227">
    <property type="term" value="P:capsule polysaccharide biosynthetic process"/>
    <property type="evidence" value="ECO:0007669"/>
    <property type="project" value="UniProtKB-UniPathway"/>
</dbReference>
<dbReference type="InterPro" id="IPR020959">
    <property type="entry name" value="ArabinofuranosylTrfase_AftA_C"/>
</dbReference>
<proteinExistence type="inferred from homology"/>